<dbReference type="Pfam" id="PF03668">
    <property type="entry name" value="RapZ-like_N"/>
    <property type="match status" value="1"/>
</dbReference>
<dbReference type="InterPro" id="IPR053930">
    <property type="entry name" value="RapZ-like_N"/>
</dbReference>
<keyword evidence="2 4" id="KW-0067">ATP-binding</keyword>
<dbReference type="PANTHER" id="PTHR30448:SF0">
    <property type="entry name" value="RNASE ADAPTER PROTEIN RAPZ"/>
    <property type="match status" value="1"/>
</dbReference>
<evidence type="ECO:0000256" key="2">
    <source>
        <dbReference type="ARBA" id="ARBA00022840"/>
    </source>
</evidence>
<keyword evidence="3 4" id="KW-0342">GTP-binding</keyword>
<evidence type="ECO:0000256" key="3">
    <source>
        <dbReference type="ARBA" id="ARBA00023134"/>
    </source>
</evidence>
<feature type="domain" description="RapZ-like N-terminal" evidence="5">
    <location>
        <begin position="1"/>
        <end position="156"/>
    </location>
</feature>
<feature type="binding site" evidence="4">
    <location>
        <begin position="8"/>
        <end position="15"/>
    </location>
    <ligand>
        <name>ATP</name>
        <dbReference type="ChEBI" id="CHEBI:30616"/>
    </ligand>
</feature>
<proteinExistence type="inferred from homology"/>
<evidence type="ECO:0000256" key="1">
    <source>
        <dbReference type="ARBA" id="ARBA00022741"/>
    </source>
</evidence>
<dbReference type="Gene3D" id="3.40.50.300">
    <property type="entry name" value="P-loop containing nucleotide triphosphate hydrolases"/>
    <property type="match status" value="1"/>
</dbReference>
<keyword evidence="1 4" id="KW-0547">Nucleotide-binding</keyword>
<dbReference type="HAMAP" id="MF_00636">
    <property type="entry name" value="RapZ_like"/>
    <property type="match status" value="1"/>
</dbReference>
<dbReference type="InterPro" id="IPR053931">
    <property type="entry name" value="RapZ_C"/>
</dbReference>
<dbReference type="KEGG" id="vas:GT360_01925"/>
<dbReference type="InterPro" id="IPR005337">
    <property type="entry name" value="RapZ-like"/>
</dbReference>
<dbReference type="RefSeq" id="WP_164647262.1">
    <property type="nucleotide sequence ID" value="NZ_CP047475.1"/>
</dbReference>
<organism evidence="7 8">
    <name type="scientific">Vibrio astriarenae</name>
    <dbReference type="NCBI Taxonomy" id="1481923"/>
    <lineage>
        <taxon>Bacteria</taxon>
        <taxon>Pseudomonadati</taxon>
        <taxon>Pseudomonadota</taxon>
        <taxon>Gammaproteobacteria</taxon>
        <taxon>Vibrionales</taxon>
        <taxon>Vibrionaceae</taxon>
        <taxon>Vibrio</taxon>
    </lineage>
</organism>
<dbReference type="NCBIfam" id="NF003828">
    <property type="entry name" value="PRK05416.1"/>
    <property type="match status" value="1"/>
</dbReference>
<dbReference type="EMBL" id="CP047475">
    <property type="protein sequence ID" value="QIA62365.1"/>
    <property type="molecule type" value="Genomic_DNA"/>
</dbReference>
<dbReference type="InterPro" id="IPR027417">
    <property type="entry name" value="P-loop_NTPase"/>
</dbReference>
<dbReference type="GO" id="GO:0005525">
    <property type="term" value="F:GTP binding"/>
    <property type="evidence" value="ECO:0007669"/>
    <property type="project" value="UniProtKB-UniRule"/>
</dbReference>
<dbReference type="AlphaFoldDB" id="A0A7Z2T161"/>
<gene>
    <name evidence="7" type="primary">rapZ</name>
    <name evidence="7" type="ORF">GT360_01925</name>
</gene>
<evidence type="ECO:0000256" key="4">
    <source>
        <dbReference type="HAMAP-Rule" id="MF_00636"/>
    </source>
</evidence>
<dbReference type="PANTHER" id="PTHR30448">
    <property type="entry name" value="RNASE ADAPTER PROTEIN RAPZ"/>
    <property type="match status" value="1"/>
</dbReference>
<name>A0A7Z2T161_9VIBR</name>
<accession>A0A7Z2T161</accession>
<protein>
    <submittedName>
        <fullName evidence="7">RNase adapter RapZ</fullName>
    </submittedName>
</protein>
<sequence length="286" mass="32454">MRLIIVSGHSGAGKSVALRVLEDIGYYCVDNLPVDLLPPFVESIKESKQNVAVSIDIRNLPENTADLEKQIDAFKSQADLNVLFLDASKSTLLKRYSETRRLHPLSQKSTRLSLEQAIDKEKTLLAPIKEMSDLVIDSSDKSLHELSETVRLRVEGRDRKELVMVFESFGFKYGLPSDADYVFDVRFLPNPHWVPELRPMTGLDAPIRSFLEQHQDVLELKQQIQGFVERWLPALEINNRSYVTVAIGCTGGKHRSVYLTEQVGEYFKQLGKTVQIRHTSLEKNTG</sequence>
<dbReference type="PIRSF" id="PIRSF005052">
    <property type="entry name" value="P-loopkin"/>
    <property type="match status" value="1"/>
</dbReference>
<keyword evidence="8" id="KW-1185">Reference proteome</keyword>
<evidence type="ECO:0000259" key="5">
    <source>
        <dbReference type="Pfam" id="PF03668"/>
    </source>
</evidence>
<evidence type="ECO:0000313" key="8">
    <source>
        <dbReference type="Proteomes" id="UP000464262"/>
    </source>
</evidence>
<dbReference type="SUPFAM" id="SSF52540">
    <property type="entry name" value="P-loop containing nucleoside triphosphate hydrolases"/>
    <property type="match status" value="1"/>
</dbReference>
<feature type="domain" description="RapZ C-terminal" evidence="6">
    <location>
        <begin position="164"/>
        <end position="281"/>
    </location>
</feature>
<evidence type="ECO:0000259" key="6">
    <source>
        <dbReference type="Pfam" id="PF22740"/>
    </source>
</evidence>
<feature type="binding site" evidence="4">
    <location>
        <begin position="56"/>
        <end position="59"/>
    </location>
    <ligand>
        <name>GTP</name>
        <dbReference type="ChEBI" id="CHEBI:37565"/>
    </ligand>
</feature>
<reference evidence="7 8" key="1">
    <citation type="submission" date="2020-01" db="EMBL/GenBank/DDBJ databases">
        <title>Whole genome and functional gene identification of agarase of Vibrio HN897.</title>
        <authorList>
            <person name="Liu Y."/>
            <person name="Zhao Z."/>
        </authorList>
    </citation>
    <scope>NUCLEOTIDE SEQUENCE [LARGE SCALE GENOMIC DNA]</scope>
    <source>
        <strain evidence="7 8">HN897</strain>
    </source>
</reference>
<dbReference type="Pfam" id="PF22740">
    <property type="entry name" value="PapZ_C"/>
    <property type="match status" value="1"/>
</dbReference>
<evidence type="ECO:0000313" key="7">
    <source>
        <dbReference type="EMBL" id="QIA62365.1"/>
    </source>
</evidence>
<dbReference type="Proteomes" id="UP000464262">
    <property type="component" value="Chromosome 1"/>
</dbReference>
<dbReference type="GO" id="GO:0005524">
    <property type="term" value="F:ATP binding"/>
    <property type="evidence" value="ECO:0007669"/>
    <property type="project" value="UniProtKB-UniRule"/>
</dbReference>